<sequence length="210" mass="23048">MCPYKPAFSYMLLSVDFMRPASHCCALPYFSLPGIIQALNTLLGAFIKCPWAAHGGYPFLTTSLAPQAVFCAAPLEPEQEWATRSVAVIPQYSTRAFKGGGWAFCFDYKGQQAANAYGFVRFAGEGDEYSGRIRDASGCTGTNLAMDILDSCPFVARMVSKGHSIPSEAMVEELENVLKTLGTEDHGSVRPFDEEKLIGSMRRVSKDYLR</sequence>
<name>A0ACB8T0B2_9AGAM</name>
<accession>A0ACB8T0B2</accession>
<proteinExistence type="predicted"/>
<comment type="caution">
    <text evidence="1">The sequence shown here is derived from an EMBL/GenBank/DDBJ whole genome shotgun (WGS) entry which is preliminary data.</text>
</comment>
<gene>
    <name evidence="1" type="ORF">BV25DRAFT_700745</name>
</gene>
<evidence type="ECO:0000313" key="1">
    <source>
        <dbReference type="EMBL" id="KAI0062150.1"/>
    </source>
</evidence>
<evidence type="ECO:0000313" key="2">
    <source>
        <dbReference type="Proteomes" id="UP000814140"/>
    </source>
</evidence>
<keyword evidence="2" id="KW-1185">Reference proteome</keyword>
<reference evidence="1" key="1">
    <citation type="submission" date="2021-03" db="EMBL/GenBank/DDBJ databases">
        <authorList>
            <consortium name="DOE Joint Genome Institute"/>
            <person name="Ahrendt S."/>
            <person name="Looney B.P."/>
            <person name="Miyauchi S."/>
            <person name="Morin E."/>
            <person name="Drula E."/>
            <person name="Courty P.E."/>
            <person name="Chicoki N."/>
            <person name="Fauchery L."/>
            <person name="Kohler A."/>
            <person name="Kuo A."/>
            <person name="Labutti K."/>
            <person name="Pangilinan J."/>
            <person name="Lipzen A."/>
            <person name="Riley R."/>
            <person name="Andreopoulos W."/>
            <person name="He G."/>
            <person name="Johnson J."/>
            <person name="Barry K.W."/>
            <person name="Grigoriev I.V."/>
            <person name="Nagy L."/>
            <person name="Hibbett D."/>
            <person name="Henrissat B."/>
            <person name="Matheny P.B."/>
            <person name="Labbe J."/>
            <person name="Martin F."/>
        </authorList>
    </citation>
    <scope>NUCLEOTIDE SEQUENCE</scope>
    <source>
        <strain evidence="1">HHB10654</strain>
    </source>
</reference>
<dbReference type="EMBL" id="MU277209">
    <property type="protein sequence ID" value="KAI0062150.1"/>
    <property type="molecule type" value="Genomic_DNA"/>
</dbReference>
<organism evidence="1 2">
    <name type="scientific">Artomyces pyxidatus</name>
    <dbReference type="NCBI Taxonomy" id="48021"/>
    <lineage>
        <taxon>Eukaryota</taxon>
        <taxon>Fungi</taxon>
        <taxon>Dikarya</taxon>
        <taxon>Basidiomycota</taxon>
        <taxon>Agaricomycotina</taxon>
        <taxon>Agaricomycetes</taxon>
        <taxon>Russulales</taxon>
        <taxon>Auriscalpiaceae</taxon>
        <taxon>Artomyces</taxon>
    </lineage>
</organism>
<reference evidence="1" key="2">
    <citation type="journal article" date="2022" name="New Phytol.">
        <title>Evolutionary transition to the ectomycorrhizal habit in the genomes of a hyperdiverse lineage of mushroom-forming fungi.</title>
        <authorList>
            <person name="Looney B."/>
            <person name="Miyauchi S."/>
            <person name="Morin E."/>
            <person name="Drula E."/>
            <person name="Courty P.E."/>
            <person name="Kohler A."/>
            <person name="Kuo A."/>
            <person name="LaButti K."/>
            <person name="Pangilinan J."/>
            <person name="Lipzen A."/>
            <person name="Riley R."/>
            <person name="Andreopoulos W."/>
            <person name="He G."/>
            <person name="Johnson J."/>
            <person name="Nolan M."/>
            <person name="Tritt A."/>
            <person name="Barry K.W."/>
            <person name="Grigoriev I.V."/>
            <person name="Nagy L.G."/>
            <person name="Hibbett D."/>
            <person name="Henrissat B."/>
            <person name="Matheny P.B."/>
            <person name="Labbe J."/>
            <person name="Martin F.M."/>
        </authorList>
    </citation>
    <scope>NUCLEOTIDE SEQUENCE</scope>
    <source>
        <strain evidence="1">HHB10654</strain>
    </source>
</reference>
<protein>
    <submittedName>
        <fullName evidence="1">Uncharacterized protein</fullName>
    </submittedName>
</protein>
<dbReference type="Proteomes" id="UP000814140">
    <property type="component" value="Unassembled WGS sequence"/>
</dbReference>